<dbReference type="Proteomes" id="UP001592531">
    <property type="component" value="Unassembled WGS sequence"/>
</dbReference>
<name>A0ABV6VYC9_9ACTN</name>
<proteinExistence type="predicted"/>
<organism evidence="1 2">
    <name type="scientific">Streptacidiphilus cavernicola</name>
    <dbReference type="NCBI Taxonomy" id="3342716"/>
    <lineage>
        <taxon>Bacteria</taxon>
        <taxon>Bacillati</taxon>
        <taxon>Actinomycetota</taxon>
        <taxon>Actinomycetes</taxon>
        <taxon>Kitasatosporales</taxon>
        <taxon>Streptomycetaceae</taxon>
        <taxon>Streptacidiphilus</taxon>
    </lineage>
</organism>
<accession>A0ABV6VYC9</accession>
<dbReference type="EMBL" id="JBHFAB010000013">
    <property type="protein sequence ID" value="MFC1418712.1"/>
    <property type="molecule type" value="Genomic_DNA"/>
</dbReference>
<protein>
    <submittedName>
        <fullName evidence="1">Uncharacterized protein</fullName>
    </submittedName>
</protein>
<sequence length="86" mass="9360">MLTIAPAVADEVFAKAAKCGWTLTNLGYRAQVSASDGYFYWLTLDESGRYLACIDGAEGWGGSENVHRVHATQEQHRALWTAAAGR</sequence>
<gene>
    <name evidence="1" type="ORF">ACEZDE_19040</name>
</gene>
<dbReference type="RefSeq" id="WP_380537508.1">
    <property type="nucleotide sequence ID" value="NZ_JBHFAB010000013.1"/>
</dbReference>
<evidence type="ECO:0000313" key="2">
    <source>
        <dbReference type="Proteomes" id="UP001592531"/>
    </source>
</evidence>
<evidence type="ECO:0000313" key="1">
    <source>
        <dbReference type="EMBL" id="MFC1418712.1"/>
    </source>
</evidence>
<comment type="caution">
    <text evidence="1">The sequence shown here is derived from an EMBL/GenBank/DDBJ whole genome shotgun (WGS) entry which is preliminary data.</text>
</comment>
<keyword evidence="2" id="KW-1185">Reference proteome</keyword>
<reference evidence="1 2" key="1">
    <citation type="submission" date="2024-09" db="EMBL/GenBank/DDBJ databases">
        <authorList>
            <person name="Lee S.D."/>
        </authorList>
    </citation>
    <scope>NUCLEOTIDE SEQUENCE [LARGE SCALE GENOMIC DNA]</scope>
    <source>
        <strain evidence="1 2">N8-3</strain>
    </source>
</reference>